<dbReference type="Pfam" id="PF17782">
    <property type="entry name" value="WHD_DprA"/>
    <property type="match status" value="1"/>
</dbReference>
<evidence type="ECO:0000313" key="5">
    <source>
        <dbReference type="Proteomes" id="UP000318834"/>
    </source>
</evidence>
<evidence type="ECO:0000259" key="2">
    <source>
        <dbReference type="Pfam" id="PF02481"/>
    </source>
</evidence>
<evidence type="ECO:0000259" key="3">
    <source>
        <dbReference type="Pfam" id="PF17782"/>
    </source>
</evidence>
<dbReference type="Gene3D" id="3.40.50.450">
    <property type="match status" value="1"/>
</dbReference>
<dbReference type="Pfam" id="PF02481">
    <property type="entry name" value="DNA_processg_A"/>
    <property type="match status" value="1"/>
</dbReference>
<proteinExistence type="inferred from homology"/>
<protein>
    <submittedName>
        <fullName evidence="4">DNA-protecting protein DprA</fullName>
    </submittedName>
</protein>
<dbReference type="GO" id="GO:0009294">
    <property type="term" value="P:DNA-mediated transformation"/>
    <property type="evidence" value="ECO:0007669"/>
    <property type="project" value="InterPro"/>
</dbReference>
<feature type="domain" description="Smf/DprA SLOG" evidence="2">
    <location>
        <begin position="12"/>
        <end position="220"/>
    </location>
</feature>
<dbReference type="InterPro" id="IPR003488">
    <property type="entry name" value="DprA"/>
</dbReference>
<evidence type="ECO:0000313" key="4">
    <source>
        <dbReference type="EMBL" id="TMI75554.1"/>
    </source>
</evidence>
<gene>
    <name evidence="4" type="primary">dprA</name>
    <name evidence="4" type="ORF">E6H05_06390</name>
</gene>
<sequence>MRLEHIRDAIVVITIDDAAYPARLRTIFDPPSRLYVRGELRPADVSAVAVVGARRATEYGRAVAEELARDLATCGITVVSGMARGIDAAAHRGALAAGGRTIAVLGCGPDVVYPPEHRGLMSEIIGHGAVMSEFAPGTPPRPGQFPLRNRIISGLSLGVVVVEGRLDSGALITADAALEQGREVFAVPGRITDPTAGAPHRLVQEGAKLVQGVGDILEELRLPLPAGPTLGMPHLEGTEAMVFARLDVTPQHVDQLALRCSRPVAAVSAALTALECRGLVTAWPGARYSRRDVKTMMER</sequence>
<dbReference type="Gene3D" id="1.10.10.10">
    <property type="entry name" value="Winged helix-like DNA-binding domain superfamily/Winged helix DNA-binding domain"/>
    <property type="match status" value="1"/>
</dbReference>
<reference evidence="4 5" key="1">
    <citation type="journal article" date="2019" name="Nat. Microbiol.">
        <title>Mediterranean grassland soil C-N compound turnover is dependent on rainfall and depth, and is mediated by genomically divergent microorganisms.</title>
        <authorList>
            <person name="Diamond S."/>
            <person name="Andeer P.F."/>
            <person name="Li Z."/>
            <person name="Crits-Christoph A."/>
            <person name="Burstein D."/>
            <person name="Anantharaman K."/>
            <person name="Lane K.R."/>
            <person name="Thomas B.C."/>
            <person name="Pan C."/>
            <person name="Northen T.R."/>
            <person name="Banfield J.F."/>
        </authorList>
    </citation>
    <scope>NUCLEOTIDE SEQUENCE [LARGE SCALE GENOMIC DNA]</scope>
    <source>
        <strain evidence="4">NP_8</strain>
    </source>
</reference>
<accession>A0A537IW59</accession>
<comment type="similarity">
    <text evidence="1">Belongs to the DprA/Smf family.</text>
</comment>
<dbReference type="SUPFAM" id="SSF102405">
    <property type="entry name" value="MCP/YpsA-like"/>
    <property type="match status" value="1"/>
</dbReference>
<evidence type="ECO:0000256" key="1">
    <source>
        <dbReference type="ARBA" id="ARBA00006525"/>
    </source>
</evidence>
<organism evidence="4 5">
    <name type="scientific">Candidatus Segetimicrobium genomatis</name>
    <dbReference type="NCBI Taxonomy" id="2569760"/>
    <lineage>
        <taxon>Bacteria</taxon>
        <taxon>Bacillati</taxon>
        <taxon>Candidatus Sysuimicrobiota</taxon>
        <taxon>Candidatus Sysuimicrobiia</taxon>
        <taxon>Candidatus Sysuimicrobiales</taxon>
        <taxon>Candidatus Segetimicrobiaceae</taxon>
        <taxon>Candidatus Segetimicrobium</taxon>
    </lineage>
</organism>
<dbReference type="NCBIfam" id="TIGR00732">
    <property type="entry name" value="dprA"/>
    <property type="match status" value="1"/>
</dbReference>
<comment type="caution">
    <text evidence="4">The sequence shown here is derived from an EMBL/GenBank/DDBJ whole genome shotgun (WGS) entry which is preliminary data.</text>
</comment>
<dbReference type="EMBL" id="VBAP01000043">
    <property type="protein sequence ID" value="TMI75554.1"/>
    <property type="molecule type" value="Genomic_DNA"/>
</dbReference>
<dbReference type="AlphaFoldDB" id="A0A537IW59"/>
<dbReference type="PANTHER" id="PTHR43022:SF1">
    <property type="entry name" value="PROTEIN SMF"/>
    <property type="match status" value="1"/>
</dbReference>
<dbReference type="PANTHER" id="PTHR43022">
    <property type="entry name" value="PROTEIN SMF"/>
    <property type="match status" value="1"/>
</dbReference>
<name>A0A537IW59_9BACT</name>
<dbReference type="InterPro" id="IPR041614">
    <property type="entry name" value="DprA_WH"/>
</dbReference>
<dbReference type="InterPro" id="IPR057666">
    <property type="entry name" value="DrpA_SLOG"/>
</dbReference>
<dbReference type="InterPro" id="IPR036388">
    <property type="entry name" value="WH-like_DNA-bd_sf"/>
</dbReference>
<dbReference type="Proteomes" id="UP000318834">
    <property type="component" value="Unassembled WGS sequence"/>
</dbReference>
<feature type="domain" description="DprA winged helix" evidence="3">
    <location>
        <begin position="233"/>
        <end position="285"/>
    </location>
</feature>